<dbReference type="Gene3D" id="1.20.1440.170">
    <property type="entry name" value="Translation machinery-associated protein 16-like"/>
    <property type="match status" value="1"/>
</dbReference>
<dbReference type="OrthoDB" id="270284at2759"/>
<dbReference type="InterPro" id="IPR038356">
    <property type="entry name" value="Tma16_sf"/>
</dbReference>
<name>A0A9N9EZ89_9GLOM</name>
<dbReference type="Proteomes" id="UP000789396">
    <property type="component" value="Unassembled WGS sequence"/>
</dbReference>
<dbReference type="AlphaFoldDB" id="A0A9N9EZ89"/>
<dbReference type="InterPro" id="IPR021346">
    <property type="entry name" value="Tma16"/>
</dbReference>
<feature type="non-terminal residue" evidence="1">
    <location>
        <position position="1"/>
    </location>
</feature>
<organism evidence="1 2">
    <name type="scientific">Racocetra fulgida</name>
    <dbReference type="NCBI Taxonomy" id="60492"/>
    <lineage>
        <taxon>Eukaryota</taxon>
        <taxon>Fungi</taxon>
        <taxon>Fungi incertae sedis</taxon>
        <taxon>Mucoromycota</taxon>
        <taxon>Glomeromycotina</taxon>
        <taxon>Glomeromycetes</taxon>
        <taxon>Diversisporales</taxon>
        <taxon>Gigasporaceae</taxon>
        <taxon>Racocetra</taxon>
    </lineage>
</organism>
<reference evidence="1" key="1">
    <citation type="submission" date="2021-06" db="EMBL/GenBank/DDBJ databases">
        <authorList>
            <person name="Kallberg Y."/>
            <person name="Tangrot J."/>
            <person name="Rosling A."/>
        </authorList>
    </citation>
    <scope>NUCLEOTIDE SEQUENCE</scope>
    <source>
        <strain evidence="1">IN212</strain>
    </source>
</reference>
<keyword evidence="2" id="KW-1185">Reference proteome</keyword>
<comment type="caution">
    <text evidence="1">The sequence shown here is derived from an EMBL/GenBank/DDBJ whole genome shotgun (WGS) entry which is preliminary data.</text>
</comment>
<evidence type="ECO:0000313" key="1">
    <source>
        <dbReference type="EMBL" id="CAG8497543.1"/>
    </source>
</evidence>
<dbReference type="Pfam" id="PF11176">
    <property type="entry name" value="Tma16"/>
    <property type="match status" value="1"/>
</dbReference>
<protein>
    <submittedName>
        <fullName evidence="1">13355_t:CDS:1</fullName>
    </submittedName>
</protein>
<gene>
    <name evidence="1" type="ORF">RFULGI_LOCUS2281</name>
</gene>
<accession>A0A9N9EZ89</accession>
<evidence type="ECO:0000313" key="2">
    <source>
        <dbReference type="Proteomes" id="UP000789396"/>
    </source>
</evidence>
<dbReference type="EMBL" id="CAJVPZ010001685">
    <property type="protein sequence ID" value="CAG8497543.1"/>
    <property type="molecule type" value="Genomic_DNA"/>
</dbReference>
<sequence>YISRNDDELSKLKSSKINGAVRSKTAKEDLIEALKLKEQREYIEGFAGAYPATASIGGSQKTSETRILI</sequence>
<proteinExistence type="predicted"/>